<dbReference type="InterPro" id="IPR001650">
    <property type="entry name" value="Helicase_C-like"/>
</dbReference>
<dbReference type="GO" id="GO:0016787">
    <property type="term" value="F:hydrolase activity"/>
    <property type="evidence" value="ECO:0007669"/>
    <property type="project" value="UniProtKB-KW"/>
</dbReference>
<keyword evidence="4" id="KW-0067">ATP-binding</keyword>
<evidence type="ECO:0000256" key="3">
    <source>
        <dbReference type="ARBA" id="ARBA00022806"/>
    </source>
</evidence>
<accession>A0A0G0K4G5</accession>
<dbReference type="CDD" id="cd17926">
    <property type="entry name" value="DEXHc_RE"/>
    <property type="match status" value="1"/>
</dbReference>
<dbReference type="InterPro" id="IPR050615">
    <property type="entry name" value="ATP-dep_DNA_Helicase"/>
</dbReference>
<keyword evidence="2" id="KW-0378">Hydrolase</keyword>
<protein>
    <submittedName>
        <fullName evidence="6">Type III restriction enzyme, res subunit:DEAD/DEAH box helicase</fullName>
    </submittedName>
</protein>
<dbReference type="PATRIC" id="fig|1618742.3.peg.273"/>
<dbReference type="SMART" id="SM00487">
    <property type="entry name" value="DEXDc"/>
    <property type="match status" value="1"/>
</dbReference>
<dbReference type="Pfam" id="PF04851">
    <property type="entry name" value="ResIII"/>
    <property type="match status" value="1"/>
</dbReference>
<dbReference type="PANTHER" id="PTHR11274:SF0">
    <property type="entry name" value="GENERAL TRANSCRIPTION AND DNA REPAIR FACTOR IIH HELICASE SUBUNIT XPB"/>
    <property type="match status" value="1"/>
</dbReference>
<keyword evidence="3 6" id="KW-0347">Helicase</keyword>
<name>A0A0G0K4G5_9BACT</name>
<dbReference type="Proteomes" id="UP000033876">
    <property type="component" value="Unassembled WGS sequence"/>
</dbReference>
<dbReference type="InterPro" id="IPR054347">
    <property type="entry name" value="TOTE_primase"/>
</dbReference>
<evidence type="ECO:0000313" key="6">
    <source>
        <dbReference type="EMBL" id="KKQ35541.1"/>
    </source>
</evidence>
<dbReference type="Gene3D" id="3.40.50.300">
    <property type="entry name" value="P-loop containing nucleotide triphosphate hydrolases"/>
    <property type="match status" value="2"/>
</dbReference>
<dbReference type="InterPro" id="IPR014001">
    <property type="entry name" value="Helicase_ATP-bd"/>
</dbReference>
<dbReference type="GO" id="GO:0005524">
    <property type="term" value="F:ATP binding"/>
    <property type="evidence" value="ECO:0007669"/>
    <property type="project" value="UniProtKB-KW"/>
</dbReference>
<dbReference type="Pfam" id="PF22548">
    <property type="entry name" value="AEP-TOTE"/>
    <property type="match status" value="1"/>
</dbReference>
<feature type="domain" description="Helicase ATP-binding" evidence="5">
    <location>
        <begin position="367"/>
        <end position="517"/>
    </location>
</feature>
<dbReference type="EMBL" id="LBTF01000012">
    <property type="protein sequence ID" value="KKQ35541.1"/>
    <property type="molecule type" value="Genomic_DNA"/>
</dbReference>
<evidence type="ECO:0000259" key="5">
    <source>
        <dbReference type="PROSITE" id="PS51192"/>
    </source>
</evidence>
<dbReference type="GO" id="GO:0003677">
    <property type="term" value="F:DNA binding"/>
    <property type="evidence" value="ECO:0007669"/>
    <property type="project" value="InterPro"/>
</dbReference>
<keyword evidence="1" id="KW-0547">Nucleotide-binding</keyword>
<comment type="caution">
    <text evidence="6">The sequence shown here is derived from an EMBL/GenBank/DDBJ whole genome shotgun (WGS) entry which is preliminary data.</text>
</comment>
<evidence type="ECO:0000313" key="7">
    <source>
        <dbReference type="Proteomes" id="UP000033876"/>
    </source>
</evidence>
<dbReference type="InterPro" id="IPR027417">
    <property type="entry name" value="P-loop_NTPase"/>
</dbReference>
<reference evidence="6 7" key="1">
    <citation type="journal article" date="2015" name="Nature">
        <title>rRNA introns, odd ribosomes, and small enigmatic genomes across a large radiation of phyla.</title>
        <authorList>
            <person name="Brown C.T."/>
            <person name="Hug L.A."/>
            <person name="Thomas B.C."/>
            <person name="Sharon I."/>
            <person name="Castelle C.J."/>
            <person name="Singh A."/>
            <person name="Wilkins M.J."/>
            <person name="Williams K.H."/>
            <person name="Banfield J.F."/>
        </authorList>
    </citation>
    <scope>NUCLEOTIDE SEQUENCE [LARGE SCALE GENOMIC DNA]</scope>
</reference>
<dbReference type="CDD" id="cd18785">
    <property type="entry name" value="SF2_C"/>
    <property type="match status" value="1"/>
</dbReference>
<evidence type="ECO:0000256" key="4">
    <source>
        <dbReference type="ARBA" id="ARBA00022840"/>
    </source>
</evidence>
<gene>
    <name evidence="6" type="ORF">US50_C0012G0006</name>
</gene>
<proteinExistence type="predicted"/>
<dbReference type="PANTHER" id="PTHR11274">
    <property type="entry name" value="RAD25/XP-B DNA REPAIR HELICASE"/>
    <property type="match status" value="1"/>
</dbReference>
<dbReference type="InterPro" id="IPR006935">
    <property type="entry name" value="Helicase/UvrB_N"/>
</dbReference>
<dbReference type="AlphaFoldDB" id="A0A0G0K4G5"/>
<organism evidence="6 7">
    <name type="scientific">Candidatus Nomurabacteria bacterium GW2011_GWB1_37_5</name>
    <dbReference type="NCBI Taxonomy" id="1618742"/>
    <lineage>
        <taxon>Bacteria</taxon>
        <taxon>Candidatus Nomuraibacteriota</taxon>
    </lineage>
</organism>
<dbReference type="PROSITE" id="PS51192">
    <property type="entry name" value="HELICASE_ATP_BIND_1"/>
    <property type="match status" value="1"/>
</dbReference>
<dbReference type="Pfam" id="PF00271">
    <property type="entry name" value="Helicase_C"/>
    <property type="match status" value="1"/>
</dbReference>
<sequence length="705" mass="81049">MTNQEKLDIFRTLFKGRADTYPRRWEKGDKSGWSPAYSFDWNEFNTHRARGGKMKDFENKKLLPLTDEVLLNHLLGKETIGIYPILSDNTSYFIAADFDEVNWEADSKKFASICANASLKAYTEISRSGNGAHVWIFFEEKYPCWKSRAILLELVRKTFNYSEFAKEISFDRLFPNQDMITNDGFGNLIGLPLQGERVQYNASIFCDPETFIPHANQWEFLKTIHKHSTEELDQTYNDLFGHNDMQTVSISSHSSSMDITFDGAIRIKKQDLSASITAFIKEELNLFNKEYAVKKRLGKSVYGTEKYFNLIQDFEDEIALPRGFLDKLTAYFDTKKIAYKINEQYKKHTIVKFKSDIVLRPEQKRLIEVIKGKTNGIIVSPPGSGKTVVALEFIANFGLPTMILVHRNQLLSQWVERIEQFLGISKTHIGVISATKKKIGKQITVATLQSLARYKNLNEIRDIFGVIIVDECHHIPAKTYRELIWSLKSKCCFGLTATHERKHGTEKISELMIGPVIAEIKSLDISETKTFNITIHPTKLNLPFRYKTDHYEALAKVISFDSARNELVVKAILIDVKDKRKVLVLTERKEHIEILNLYLRGETETITISGDDSARSRKLKFTQIKAGNFQVLLATGQLLGEGFDLYGIESIVLAFPFSFEGKLIQYIGRLRGKGVKHIIDFHDEKVEFLDSQFKKRNIFYKKLLK</sequence>
<dbReference type="GO" id="GO:0004386">
    <property type="term" value="F:helicase activity"/>
    <property type="evidence" value="ECO:0007669"/>
    <property type="project" value="UniProtKB-KW"/>
</dbReference>
<evidence type="ECO:0000256" key="2">
    <source>
        <dbReference type="ARBA" id="ARBA00022801"/>
    </source>
</evidence>
<dbReference type="SUPFAM" id="SSF52540">
    <property type="entry name" value="P-loop containing nucleoside triphosphate hydrolases"/>
    <property type="match status" value="2"/>
</dbReference>
<evidence type="ECO:0000256" key="1">
    <source>
        <dbReference type="ARBA" id="ARBA00022741"/>
    </source>
</evidence>